<accession>A0A6C0L102</accession>
<protein>
    <submittedName>
        <fullName evidence="1">Uncharacterized protein</fullName>
    </submittedName>
</protein>
<evidence type="ECO:0000313" key="1">
    <source>
        <dbReference type="EMBL" id="QHU22248.1"/>
    </source>
</evidence>
<sequence>MQSPIGTEVSIHNLVPGEQYYAFHVRDPDKWRFRATFIKYWIMPETDYKMTLFLGGIYDFDGDMRVIGARNCYPHGLGLRVFEPPLCRSGTQSYRYYKVARFDRRVVKELYERIIQHKRRQIERGLTGTRPSSLWLPRDIVREISLCYLSPKAVARR</sequence>
<dbReference type="AlphaFoldDB" id="A0A6C0L102"/>
<reference evidence="1" key="1">
    <citation type="journal article" date="2020" name="Nature">
        <title>Giant virus diversity and host interactions through global metagenomics.</title>
        <authorList>
            <person name="Schulz F."/>
            <person name="Roux S."/>
            <person name="Paez-Espino D."/>
            <person name="Jungbluth S."/>
            <person name="Walsh D.A."/>
            <person name="Denef V.J."/>
            <person name="McMahon K.D."/>
            <person name="Konstantinidis K.T."/>
            <person name="Eloe-Fadrosh E.A."/>
            <person name="Kyrpides N.C."/>
            <person name="Woyke T."/>
        </authorList>
    </citation>
    <scope>NUCLEOTIDE SEQUENCE</scope>
    <source>
        <strain evidence="1">GVMAG-S-3300013286-35</strain>
    </source>
</reference>
<organism evidence="1">
    <name type="scientific">viral metagenome</name>
    <dbReference type="NCBI Taxonomy" id="1070528"/>
    <lineage>
        <taxon>unclassified sequences</taxon>
        <taxon>metagenomes</taxon>
        <taxon>organismal metagenomes</taxon>
    </lineage>
</organism>
<dbReference type="EMBL" id="MN741003">
    <property type="protein sequence ID" value="QHU22248.1"/>
    <property type="molecule type" value="Genomic_DNA"/>
</dbReference>
<proteinExistence type="predicted"/>
<name>A0A6C0L102_9ZZZZ</name>